<dbReference type="STRING" id="75913.A0A0K0FAY7"/>
<dbReference type="PROSITE" id="PS50948">
    <property type="entry name" value="PAN"/>
    <property type="match status" value="2"/>
</dbReference>
<dbReference type="InterPro" id="IPR052774">
    <property type="entry name" value="Celegans_DevNeuronal_Protein"/>
</dbReference>
<reference evidence="3" key="2">
    <citation type="submission" date="2015-08" db="UniProtKB">
        <authorList>
            <consortium name="WormBaseParasite"/>
        </authorList>
    </citation>
    <scope>IDENTIFICATION</scope>
</reference>
<dbReference type="WBParaSite" id="SVE_0599300.1">
    <property type="protein sequence ID" value="SVE_0599300.1"/>
    <property type="gene ID" value="SVE_0599300"/>
</dbReference>
<dbReference type="PANTHER" id="PTHR47327">
    <property type="entry name" value="FI18240P1-RELATED"/>
    <property type="match status" value="1"/>
</dbReference>
<feature type="domain" description="Apple" evidence="1">
    <location>
        <begin position="113"/>
        <end position="194"/>
    </location>
</feature>
<dbReference type="SUPFAM" id="SSF57414">
    <property type="entry name" value="Hairpin loop containing domain-like"/>
    <property type="match status" value="2"/>
</dbReference>
<sequence>MTKNTSVEEKECDFNDPNAGTIFFSIKNMSKISRNSLKFEGFTVDKCKEYCLNVNEFNGSPAFCGSFTFNDMSETCHIVYEINDRKDESDSLEITENTVFFEKSCINGLPKECTHETIKLYPNKILGGYAENLTVAGSIEVCFEECLKNSNYCKSFLYFPKEKECILNSMSMKDKPEAFYNEMNEDVLYGNNECYGKVKIPTSDNIIHKNNYSQTMGTDEILNKKGQIEDIPFKNTTTANSILNSRETTQATYKAEAIQSYDEGKVVDKFNHIDNLQLHMTPPKSNGINIKKNNLQPIPIDNRKSNYFSEWEMWQKCMEVGERLIRKRKCINLKKCKGPLTQMRICKPEDIENYKPSKEVVDEVPGPIGPMRTILPVSVYGSRELIHGVGLPPSIYPNALPVGRRGILPDGAPAHPDVIWSPWSDNCQKFATPQPCEGGLEVGFVTRECLAKNPKECKGPFFRYCTLLC</sequence>
<reference evidence="2" key="1">
    <citation type="submission" date="2014-07" db="EMBL/GenBank/DDBJ databases">
        <authorList>
            <person name="Martin A.A"/>
            <person name="De Silva N."/>
        </authorList>
    </citation>
    <scope>NUCLEOTIDE SEQUENCE</scope>
</reference>
<dbReference type="SMART" id="SM00473">
    <property type="entry name" value="PAN_AP"/>
    <property type="match status" value="2"/>
</dbReference>
<evidence type="ECO:0000313" key="2">
    <source>
        <dbReference type="Proteomes" id="UP000035680"/>
    </source>
</evidence>
<dbReference type="Proteomes" id="UP000035680">
    <property type="component" value="Unassembled WGS sequence"/>
</dbReference>
<dbReference type="CDD" id="cd01099">
    <property type="entry name" value="PAN_AP_HGF"/>
    <property type="match status" value="1"/>
</dbReference>
<evidence type="ECO:0000259" key="1">
    <source>
        <dbReference type="PROSITE" id="PS50948"/>
    </source>
</evidence>
<dbReference type="PANTHER" id="PTHR47327:SF12">
    <property type="entry name" value="APPLE DOMAIN-CONTAINING PROTEIN"/>
    <property type="match status" value="1"/>
</dbReference>
<name>A0A0K0FAY7_STRVS</name>
<dbReference type="AlphaFoldDB" id="A0A0K0FAY7"/>
<organism evidence="2 3">
    <name type="scientific">Strongyloides venezuelensis</name>
    <name type="common">Threadworm</name>
    <dbReference type="NCBI Taxonomy" id="75913"/>
    <lineage>
        <taxon>Eukaryota</taxon>
        <taxon>Metazoa</taxon>
        <taxon>Ecdysozoa</taxon>
        <taxon>Nematoda</taxon>
        <taxon>Chromadorea</taxon>
        <taxon>Rhabditida</taxon>
        <taxon>Tylenchina</taxon>
        <taxon>Panagrolaimomorpha</taxon>
        <taxon>Strongyloidoidea</taxon>
        <taxon>Strongyloididae</taxon>
        <taxon>Strongyloides</taxon>
    </lineage>
</organism>
<proteinExistence type="predicted"/>
<dbReference type="Gene3D" id="3.50.4.10">
    <property type="entry name" value="Hepatocyte Growth Factor"/>
    <property type="match status" value="2"/>
</dbReference>
<accession>A0A0K0FAY7</accession>
<protein>
    <submittedName>
        <fullName evidence="3">PAN-1 domain and Apple-like domain-containing protein</fullName>
    </submittedName>
</protein>
<keyword evidence="2" id="KW-1185">Reference proteome</keyword>
<dbReference type="GO" id="GO:0009653">
    <property type="term" value="P:anatomical structure morphogenesis"/>
    <property type="evidence" value="ECO:0007669"/>
    <property type="project" value="TreeGrafter"/>
</dbReference>
<evidence type="ECO:0000313" key="3">
    <source>
        <dbReference type="WBParaSite" id="SVE_0599300.1"/>
    </source>
</evidence>
<feature type="domain" description="Apple" evidence="1">
    <location>
        <begin position="12"/>
        <end position="105"/>
    </location>
</feature>
<dbReference type="InterPro" id="IPR003609">
    <property type="entry name" value="Pan_app"/>
</dbReference>
<dbReference type="Pfam" id="PF00024">
    <property type="entry name" value="PAN_1"/>
    <property type="match status" value="2"/>
</dbReference>